<evidence type="ECO:0000313" key="1">
    <source>
        <dbReference type="EMBL" id="MBW0473644.1"/>
    </source>
</evidence>
<keyword evidence="2" id="KW-1185">Reference proteome</keyword>
<dbReference type="AlphaFoldDB" id="A0A9Q3BY27"/>
<name>A0A9Q3BY27_9BASI</name>
<reference evidence="1" key="1">
    <citation type="submission" date="2021-03" db="EMBL/GenBank/DDBJ databases">
        <title>Draft genome sequence of rust myrtle Austropuccinia psidii MF-1, a brazilian biotype.</title>
        <authorList>
            <person name="Quecine M.C."/>
            <person name="Pachon D.M.R."/>
            <person name="Bonatelli M.L."/>
            <person name="Correr F.H."/>
            <person name="Franceschini L.M."/>
            <person name="Leite T.F."/>
            <person name="Margarido G.R.A."/>
            <person name="Almeida C.A."/>
            <person name="Ferrarezi J.A."/>
            <person name="Labate C.A."/>
        </authorList>
    </citation>
    <scope>NUCLEOTIDE SEQUENCE</scope>
    <source>
        <strain evidence="1">MF-1</strain>
    </source>
</reference>
<evidence type="ECO:0000313" key="2">
    <source>
        <dbReference type="Proteomes" id="UP000765509"/>
    </source>
</evidence>
<gene>
    <name evidence="1" type="ORF">O181_013359</name>
</gene>
<proteinExistence type="predicted"/>
<dbReference type="Proteomes" id="UP000765509">
    <property type="component" value="Unassembled WGS sequence"/>
</dbReference>
<organism evidence="1 2">
    <name type="scientific">Austropuccinia psidii MF-1</name>
    <dbReference type="NCBI Taxonomy" id="1389203"/>
    <lineage>
        <taxon>Eukaryota</taxon>
        <taxon>Fungi</taxon>
        <taxon>Dikarya</taxon>
        <taxon>Basidiomycota</taxon>
        <taxon>Pucciniomycotina</taxon>
        <taxon>Pucciniomycetes</taxon>
        <taxon>Pucciniales</taxon>
        <taxon>Sphaerophragmiaceae</taxon>
        <taxon>Austropuccinia</taxon>
    </lineage>
</organism>
<comment type="caution">
    <text evidence="1">The sequence shown here is derived from an EMBL/GenBank/DDBJ whole genome shotgun (WGS) entry which is preliminary data.</text>
</comment>
<accession>A0A9Q3BY27</accession>
<sequence length="203" mass="22412">MCQHCSAQAQSYPEGNRQGVSFTPFQNKPHIEKLKSAISPESIPNIPTSASASDTFSTPPVLNSTAQKSYSWSKNIPPQDLGVIMSAILSLRYNILLRASHILNPTLNLLIKSSISSSSGHPTPAFHIPQDLSTIFEHLQLEPLIENYIFCPQCFLLTGLTESVKTEPSHFKLHNEPTDHDSPCTQSLGKFIHLVEPHTQNTT</sequence>
<protein>
    <submittedName>
        <fullName evidence="1">Uncharacterized protein</fullName>
    </submittedName>
</protein>
<dbReference type="EMBL" id="AVOT02003475">
    <property type="protein sequence ID" value="MBW0473644.1"/>
    <property type="molecule type" value="Genomic_DNA"/>
</dbReference>